<keyword evidence="1" id="KW-0812">Transmembrane</keyword>
<feature type="transmembrane region" description="Helical" evidence="1">
    <location>
        <begin position="91"/>
        <end position="111"/>
    </location>
</feature>
<feature type="transmembrane region" description="Helical" evidence="1">
    <location>
        <begin position="123"/>
        <end position="141"/>
    </location>
</feature>
<feature type="transmembrane region" description="Helical" evidence="1">
    <location>
        <begin position="332"/>
        <end position="351"/>
    </location>
</feature>
<feature type="transmembrane region" description="Helical" evidence="1">
    <location>
        <begin position="148"/>
        <end position="165"/>
    </location>
</feature>
<dbReference type="EMBL" id="JAGSOI010000022">
    <property type="protein sequence ID" value="MCM1986714.1"/>
    <property type="molecule type" value="Genomic_DNA"/>
</dbReference>
<comment type="caution">
    <text evidence="2">The sequence shown here is derived from an EMBL/GenBank/DDBJ whole genome shotgun (WGS) entry which is preliminary data.</text>
</comment>
<gene>
    <name evidence="2" type="ORF">KDK67_06825</name>
</gene>
<reference evidence="2" key="1">
    <citation type="journal article" date="2021" name="mSystems">
        <title>Bacteria and Archaea Synergistically Convert Glycine Betaine to Biogenic Methane in the Formosa Cold Seep of the South China Sea.</title>
        <authorList>
            <person name="Li L."/>
            <person name="Zhang W."/>
            <person name="Zhang S."/>
            <person name="Song L."/>
            <person name="Sun Q."/>
            <person name="Zhang H."/>
            <person name="Xiang H."/>
            <person name="Dong X."/>
        </authorList>
    </citation>
    <scope>NUCLEOTIDE SEQUENCE</scope>
    <source>
        <strain evidence="2">LLY</strain>
    </source>
</reference>
<keyword evidence="1" id="KW-1133">Transmembrane helix</keyword>
<dbReference type="Proteomes" id="UP001056766">
    <property type="component" value="Unassembled WGS sequence"/>
</dbReference>
<organism evidence="2 3">
    <name type="scientific">Methanococcoides seepicolus</name>
    <dbReference type="NCBI Taxonomy" id="2828780"/>
    <lineage>
        <taxon>Archaea</taxon>
        <taxon>Methanobacteriati</taxon>
        <taxon>Methanobacteriota</taxon>
        <taxon>Stenosarchaea group</taxon>
        <taxon>Methanomicrobia</taxon>
        <taxon>Methanosarcinales</taxon>
        <taxon>Methanosarcinaceae</taxon>
        <taxon>Methanococcoides</taxon>
    </lineage>
</organism>
<name>A0A9E4ZGG7_9EURY</name>
<protein>
    <submittedName>
        <fullName evidence="2">Uncharacterized protein</fullName>
    </submittedName>
</protein>
<accession>A0A9E4ZGG7</accession>
<feature type="transmembrane region" description="Helical" evidence="1">
    <location>
        <begin position="171"/>
        <end position="203"/>
    </location>
</feature>
<feature type="transmembrane region" description="Helical" evidence="1">
    <location>
        <begin position="282"/>
        <end position="299"/>
    </location>
</feature>
<feature type="transmembrane region" description="Helical" evidence="1">
    <location>
        <begin position="253"/>
        <end position="275"/>
    </location>
</feature>
<feature type="transmembrane region" description="Helical" evidence="1">
    <location>
        <begin position="215"/>
        <end position="233"/>
    </location>
</feature>
<evidence type="ECO:0000256" key="1">
    <source>
        <dbReference type="SAM" id="Phobius"/>
    </source>
</evidence>
<dbReference type="RefSeq" id="WP_250868070.1">
    <property type="nucleotide sequence ID" value="NZ_JAGSOI010000022.1"/>
</dbReference>
<evidence type="ECO:0000313" key="3">
    <source>
        <dbReference type="Proteomes" id="UP001056766"/>
    </source>
</evidence>
<feature type="transmembrane region" description="Helical" evidence="1">
    <location>
        <begin position="305"/>
        <end position="325"/>
    </location>
</feature>
<keyword evidence="3" id="KW-1185">Reference proteome</keyword>
<keyword evidence="1" id="KW-0472">Membrane</keyword>
<evidence type="ECO:0000313" key="2">
    <source>
        <dbReference type="EMBL" id="MCM1986714.1"/>
    </source>
</evidence>
<dbReference type="AlphaFoldDB" id="A0A9E4ZGG7"/>
<sequence length="511" mass="58813">MFKDNPPKNKVTIFALLIVLNIVIRIPSISHEKGSDSFFVHSLANSITMYGQANWWESWLSIFGLYPLSYASGIPYFLSGISQLANIDMEITILVFSLVLGIFSLFTSYLLGNMIYPDSIFKYVFAFLFSVSQGVLIFTTWEVSTRGPFIALFPLFLYLLLKFSQGSRLKIGTLLLMLLILLFSIHKFSYFAALSLGLMVFLLLTRNRIRIPSNIQTIGYTALFFFFMLLPFFKRSLVPFAGSRYDWILEIFIVQVRHVGPLTLLVFGGLVYMLLKQPKRKEEAFILLLCAFLLPIIYSDIYGHFVYLIFSIFLVSIALTNILNVPSKHFKTFAILLLICSVSFSGFYNHWRTGESAEEWVMDDKTYVSAKWANQYIDDTAGAFGNGDRTMRRFMAISDGSPRVLLDSISALTYGFVNFSEIDVQKRSPLSTSYYFDNPYFAGDFHSTDGNVNWILIQENIDYRSSREIYSKYDISYLIMDTKYPEPVFESVYEKKISVYDNSRIKIWIID</sequence>
<reference evidence="2" key="2">
    <citation type="submission" date="2021-04" db="EMBL/GenBank/DDBJ databases">
        <authorList>
            <person name="Dong X."/>
        </authorList>
    </citation>
    <scope>NUCLEOTIDE SEQUENCE</scope>
    <source>
        <strain evidence="2">LLY</strain>
    </source>
</reference>
<proteinExistence type="predicted"/>
<feature type="transmembrane region" description="Helical" evidence="1">
    <location>
        <begin position="59"/>
        <end position="79"/>
    </location>
</feature>